<gene>
    <name evidence="2" type="ORF">ISN26_02085</name>
</gene>
<dbReference type="Proteomes" id="UP000604381">
    <property type="component" value="Unassembled WGS sequence"/>
</dbReference>
<sequence length="191" mass="21862">MSPAEFLAAIKPVWLLPFLFVVLAAVVWIPYLLRKREPNPDEGAAEASEIDFEPEAYEVAPPLNYAPCKVYGVRCDNDCERDFVRCAFELAGDFAAVRRYDQGPIEYLHQGKERLYWPAFTVTHADGRVEHFEFKAADRPKEEAQRRRVHWCGVKEREAFTSRAAEQCLPLAQLQAAGHYQPGFHRAHEQG</sequence>
<evidence type="ECO:0000313" key="2">
    <source>
        <dbReference type="EMBL" id="MBF2734870.1"/>
    </source>
</evidence>
<accession>A0A930UBI1</accession>
<reference evidence="2" key="1">
    <citation type="submission" date="2020-10" db="EMBL/GenBank/DDBJ databases">
        <title>An improved Amphimedon queenslandica hologenome assembly reveals how three proteobacterial symbionts can extend the metabolic phenotypic of their marine sponge host.</title>
        <authorList>
            <person name="Degnan B."/>
            <person name="Degnan S."/>
            <person name="Xiang X."/>
        </authorList>
    </citation>
    <scope>NUCLEOTIDE SEQUENCE</scope>
    <source>
        <strain evidence="2">AqS2</strain>
    </source>
</reference>
<proteinExistence type="predicted"/>
<dbReference type="EMBL" id="JADHEI010000028">
    <property type="protein sequence ID" value="MBF2734870.1"/>
    <property type="molecule type" value="Genomic_DNA"/>
</dbReference>
<evidence type="ECO:0000313" key="3">
    <source>
        <dbReference type="Proteomes" id="UP000604381"/>
    </source>
</evidence>
<keyword evidence="1" id="KW-0812">Transmembrane</keyword>
<keyword evidence="3" id="KW-1185">Reference proteome</keyword>
<feature type="transmembrane region" description="Helical" evidence="1">
    <location>
        <begin position="12"/>
        <end position="33"/>
    </location>
</feature>
<dbReference type="AlphaFoldDB" id="A0A930UBI1"/>
<comment type="caution">
    <text evidence="2">The sequence shown here is derived from an EMBL/GenBank/DDBJ whole genome shotgun (WGS) entry which is preliminary data.</text>
</comment>
<organism evidence="2 3">
    <name type="scientific">Candidatus Amphirhobacter heronislandensis</name>
    <dbReference type="NCBI Taxonomy" id="1732024"/>
    <lineage>
        <taxon>Bacteria</taxon>
        <taxon>Pseudomonadati</taxon>
        <taxon>Pseudomonadota</taxon>
        <taxon>Gammaproteobacteria</taxon>
        <taxon>Candidatus Tethybacterales</taxon>
        <taxon>Candidatus Tethybacteraceae</taxon>
        <taxon>Candidatus Amphirhobacter</taxon>
    </lineage>
</organism>
<name>A0A930UBI1_9GAMM</name>
<evidence type="ECO:0000256" key="1">
    <source>
        <dbReference type="SAM" id="Phobius"/>
    </source>
</evidence>
<keyword evidence="1" id="KW-0472">Membrane</keyword>
<protein>
    <submittedName>
        <fullName evidence="2">Uncharacterized protein</fullName>
    </submittedName>
</protein>
<keyword evidence="1" id="KW-1133">Transmembrane helix</keyword>